<name>A0A4C2ADY3_EUMVA</name>
<accession>A0A4C2ADY3</accession>
<comment type="caution">
    <text evidence="1">The sequence shown here is derived from an EMBL/GenBank/DDBJ whole genome shotgun (WGS) entry which is preliminary data.</text>
</comment>
<sequence length="99" mass="11052">MGDFDLKEIESEKMLSVCRLELAHLKVNVLTQLILNHNEHIVRVDAEYVSSYFIPKNVAFDFKLVPVSNSGPGIVPDFGSGRAPYSNRGLHSVSIPNRI</sequence>
<reference evidence="1 2" key="1">
    <citation type="journal article" date="2019" name="Commun. Biol.">
        <title>The bagworm genome reveals a unique fibroin gene that provides high tensile strength.</title>
        <authorList>
            <person name="Kono N."/>
            <person name="Nakamura H."/>
            <person name="Ohtoshi R."/>
            <person name="Tomita M."/>
            <person name="Numata K."/>
            <person name="Arakawa K."/>
        </authorList>
    </citation>
    <scope>NUCLEOTIDE SEQUENCE [LARGE SCALE GENOMIC DNA]</scope>
</reference>
<gene>
    <name evidence="1" type="ORF">EVAR_58066_1</name>
</gene>
<dbReference type="AlphaFoldDB" id="A0A4C2ADY3"/>
<evidence type="ECO:0000313" key="1">
    <source>
        <dbReference type="EMBL" id="GBP97409.1"/>
    </source>
</evidence>
<dbReference type="Proteomes" id="UP000299102">
    <property type="component" value="Unassembled WGS sequence"/>
</dbReference>
<organism evidence="1 2">
    <name type="scientific">Eumeta variegata</name>
    <name type="common">Bagworm moth</name>
    <name type="synonym">Eumeta japonica</name>
    <dbReference type="NCBI Taxonomy" id="151549"/>
    <lineage>
        <taxon>Eukaryota</taxon>
        <taxon>Metazoa</taxon>
        <taxon>Ecdysozoa</taxon>
        <taxon>Arthropoda</taxon>
        <taxon>Hexapoda</taxon>
        <taxon>Insecta</taxon>
        <taxon>Pterygota</taxon>
        <taxon>Neoptera</taxon>
        <taxon>Endopterygota</taxon>
        <taxon>Lepidoptera</taxon>
        <taxon>Glossata</taxon>
        <taxon>Ditrysia</taxon>
        <taxon>Tineoidea</taxon>
        <taxon>Psychidae</taxon>
        <taxon>Oiketicinae</taxon>
        <taxon>Eumeta</taxon>
    </lineage>
</organism>
<evidence type="ECO:0000313" key="2">
    <source>
        <dbReference type="Proteomes" id="UP000299102"/>
    </source>
</evidence>
<proteinExistence type="predicted"/>
<keyword evidence="2" id="KW-1185">Reference proteome</keyword>
<protein>
    <submittedName>
        <fullName evidence="1">Uncharacterized protein</fullName>
    </submittedName>
</protein>
<dbReference type="EMBL" id="BGZK01002931">
    <property type="protein sequence ID" value="GBP97409.1"/>
    <property type="molecule type" value="Genomic_DNA"/>
</dbReference>